<evidence type="ECO:0000259" key="8">
    <source>
        <dbReference type="Pfam" id="PF22641"/>
    </source>
</evidence>
<evidence type="ECO:0000256" key="6">
    <source>
        <dbReference type="HAMAP-Rule" id="MF_01892"/>
    </source>
</evidence>
<evidence type="ECO:0000256" key="2">
    <source>
        <dbReference type="ARBA" id="ARBA00022598"/>
    </source>
</evidence>
<dbReference type="Pfam" id="PF08489">
    <property type="entry name" value="TiaS_FLD"/>
    <property type="match status" value="1"/>
</dbReference>
<dbReference type="RefSeq" id="WP_108384007.1">
    <property type="nucleotide sequence ID" value="NZ_CP028858.1"/>
</dbReference>
<dbReference type="Pfam" id="PF23783">
    <property type="entry name" value="Zn_ribbon_TiaS"/>
    <property type="match status" value="1"/>
</dbReference>
<dbReference type="Pfam" id="PF22641">
    <property type="entry name" value="TiaS_TCKD"/>
    <property type="match status" value="1"/>
</dbReference>
<dbReference type="PANTHER" id="PTHR40705">
    <property type="entry name" value="TRNA(ILE2) 2-AGMATINYLCYTIDINE SYNTHETASE TIAS"/>
    <property type="match status" value="1"/>
</dbReference>
<dbReference type="GeneID" id="36513470"/>
<keyword evidence="1 6" id="KW-0963">Cytoplasm</keyword>
<keyword evidence="11" id="KW-1185">Reference proteome</keyword>
<dbReference type="PANTHER" id="PTHR40705:SF1">
    <property type="entry name" value="TRNA(ILE2) 2-AGMATINYLCYTIDINE SYNTHETASE TIAS"/>
    <property type="match status" value="1"/>
</dbReference>
<evidence type="ECO:0000313" key="10">
    <source>
        <dbReference type="EMBL" id="AWB28559.1"/>
    </source>
</evidence>
<keyword evidence="5 6" id="KW-0067">ATP-binding</keyword>
<keyword evidence="4 6" id="KW-0547">Nucleotide-binding</keyword>
<name>A0A2R4X444_9EURY</name>
<evidence type="ECO:0000313" key="11">
    <source>
        <dbReference type="Proteomes" id="UP000244727"/>
    </source>
</evidence>
<dbReference type="InterPro" id="IPR024913">
    <property type="entry name" value="tRNA_Ile2__agm2C_synt"/>
</dbReference>
<dbReference type="GO" id="GO:0005524">
    <property type="term" value="F:ATP binding"/>
    <property type="evidence" value="ECO:0007669"/>
    <property type="project" value="UniProtKB-KW"/>
</dbReference>
<comment type="catalytic activity">
    <reaction evidence="6">
        <text>cytidine(34) in tRNA(Ile2) + agmatine + ATP + H2O = 2-agmatinylcytidine(34) in tRNA(Ile2) + AMP + 2 phosphate + 2 H(+)</text>
        <dbReference type="Rhea" id="RHEA:43608"/>
        <dbReference type="Rhea" id="RHEA-COMP:10625"/>
        <dbReference type="Rhea" id="RHEA-COMP:10626"/>
        <dbReference type="ChEBI" id="CHEBI:15377"/>
        <dbReference type="ChEBI" id="CHEBI:15378"/>
        <dbReference type="ChEBI" id="CHEBI:30616"/>
        <dbReference type="ChEBI" id="CHEBI:43474"/>
        <dbReference type="ChEBI" id="CHEBI:58145"/>
        <dbReference type="ChEBI" id="CHEBI:82748"/>
        <dbReference type="ChEBI" id="CHEBI:83545"/>
        <dbReference type="ChEBI" id="CHEBI:456215"/>
        <dbReference type="EC" id="6.3.4.22"/>
    </reaction>
</comment>
<dbReference type="EC" id="6.3.4.22" evidence="6"/>
<feature type="domain" description="TiaS-like TCKD" evidence="8">
    <location>
        <begin position="3"/>
        <end position="60"/>
    </location>
</feature>
<organism evidence="10 11">
    <name type="scientific">Halococcoides cellulosivorans</name>
    <dbReference type="NCBI Taxonomy" id="1679096"/>
    <lineage>
        <taxon>Archaea</taxon>
        <taxon>Methanobacteriati</taxon>
        <taxon>Methanobacteriota</taxon>
        <taxon>Stenosarchaea group</taxon>
        <taxon>Halobacteria</taxon>
        <taxon>Halobacteriales</taxon>
        <taxon>Haloarculaceae</taxon>
        <taxon>Halococcoides</taxon>
    </lineage>
</organism>
<dbReference type="HAMAP" id="MF_01892">
    <property type="entry name" value="tRNA_Ile2_agm2C_synt"/>
    <property type="match status" value="1"/>
</dbReference>
<dbReference type="GO" id="GO:0005737">
    <property type="term" value="C:cytoplasm"/>
    <property type="evidence" value="ECO:0007669"/>
    <property type="project" value="UniProtKB-SubCell"/>
</dbReference>
<evidence type="ECO:0000259" key="7">
    <source>
        <dbReference type="Pfam" id="PF08489"/>
    </source>
</evidence>
<proteinExistence type="inferred from homology"/>
<dbReference type="Gene3D" id="2.40.50.1010">
    <property type="match status" value="1"/>
</dbReference>
<dbReference type="KEGG" id="harc:HARCEL1_13145"/>
<evidence type="ECO:0000256" key="4">
    <source>
        <dbReference type="ARBA" id="ARBA00022741"/>
    </source>
</evidence>
<dbReference type="Gene3D" id="3.30.70.2200">
    <property type="match status" value="1"/>
</dbReference>
<keyword evidence="2 6" id="KW-0436">Ligase</keyword>
<dbReference type="InterPro" id="IPR055394">
    <property type="entry name" value="Zn_ribbon_TiaS"/>
</dbReference>
<comment type="subcellular location">
    <subcellularLocation>
        <location evidence="6">Cytoplasm</location>
    </subcellularLocation>
</comment>
<dbReference type="GO" id="GO:0002101">
    <property type="term" value="P:tRNA wobble cytosine modification"/>
    <property type="evidence" value="ECO:0007669"/>
    <property type="project" value="UniProtKB-UniRule"/>
</dbReference>
<dbReference type="AlphaFoldDB" id="A0A2R4X444"/>
<evidence type="ECO:0000259" key="9">
    <source>
        <dbReference type="Pfam" id="PF23783"/>
    </source>
</evidence>
<accession>A0A2R4X444</accession>
<dbReference type="EMBL" id="CP028858">
    <property type="protein sequence ID" value="AWB28559.1"/>
    <property type="molecule type" value="Genomic_DNA"/>
</dbReference>
<keyword evidence="3 6" id="KW-0819">tRNA processing</keyword>
<evidence type="ECO:0000256" key="3">
    <source>
        <dbReference type="ARBA" id="ARBA00022694"/>
    </source>
</evidence>
<dbReference type="InterPro" id="IPR013696">
    <property type="entry name" value="TiaS_FLD"/>
</dbReference>
<feature type="domain" description="TiaS FLD" evidence="7">
    <location>
        <begin position="131"/>
        <end position="244"/>
    </location>
</feature>
<dbReference type="InterPro" id="IPR053870">
    <property type="entry name" value="TiaS-like_TCKD"/>
</dbReference>
<reference evidence="10 11" key="1">
    <citation type="submission" date="2018-04" db="EMBL/GenBank/DDBJ databases">
        <title>Halococcoides cellulosivorans gen. nov., sp. nov., an extremely halophilic cellulose-utilizing haloarchaeon from hypersaline lakes.</title>
        <authorList>
            <person name="Sorokin D.Y."/>
            <person name="Toshchakov S.V."/>
            <person name="Samarov N.I."/>
            <person name="Korzhenkov A."/>
            <person name="Kublanov I.V."/>
        </authorList>
    </citation>
    <scope>NUCLEOTIDE SEQUENCE [LARGE SCALE GENOMIC DNA]</scope>
    <source>
        <strain evidence="10 11">HArcel1</strain>
    </source>
</reference>
<dbReference type="GO" id="GO:0016879">
    <property type="term" value="F:ligase activity, forming carbon-nitrogen bonds"/>
    <property type="evidence" value="ECO:0007669"/>
    <property type="project" value="UniProtKB-UniRule"/>
</dbReference>
<gene>
    <name evidence="6" type="primary">tiaS</name>
    <name evidence="10" type="ORF">HARCEL1_13145</name>
</gene>
<comment type="similarity">
    <text evidence="6">Belongs to the TiaS family.</text>
</comment>
<comment type="function">
    <text evidence="6">ATP-dependent agmatine transferase that catalyzes the formation of 2-agmatinylcytidine (agm2C) at the wobble position (C34) of tRNA(Ile2), converting the codon specificity from AUG to AUA.</text>
</comment>
<evidence type="ECO:0000256" key="1">
    <source>
        <dbReference type="ARBA" id="ARBA00022490"/>
    </source>
</evidence>
<evidence type="ECO:0000256" key="5">
    <source>
        <dbReference type="ARBA" id="ARBA00022840"/>
    </source>
</evidence>
<sequence length="434" mass="47152">MTIVGLDDTDSRDQGMCTTYVAARIADRLADRGYAVERYLLRLNPAVEHKTRGNAALAVETDAPRRVARRIAREHLSLAADGPRTDPGAVVAGDTDEGIADFARRAMRAYCDSDRAARLARDREWDVLATGRGIVGAVAAVGAPRVRTPTVECISYRESSRRGTERSVDHDTVFAAAERAYPDAWDTVDRTAGRAVCVPRAPGPILHGIRGDDPTTVARVARAIESEPVERRAIFRTNQGTDAHLREATIDDCEDGYSYRVTGQVVSAPDTREGGHVFATLGTRLDPAAAADGGAAVDHAERSPSDAETIDLVAFEPTERFRDHVRALRVGDRVTVCGEVSDGTLKLEKVAVRDLRRSEWATPDCPACGRSMESAGRAAGYRCRDCSTSAPGRVERPIERDIAIGWYEVPPLARRHVAKPLVRGGFDAPIHPER</sequence>
<dbReference type="CDD" id="cd04482">
    <property type="entry name" value="RPA2_OBF_like"/>
    <property type="match status" value="1"/>
</dbReference>
<feature type="domain" description="TiaS C-terminal zinc ribbon" evidence="9">
    <location>
        <begin position="363"/>
        <end position="402"/>
    </location>
</feature>
<dbReference type="Gene3D" id="3.90.600.20">
    <property type="match status" value="1"/>
</dbReference>
<dbReference type="Proteomes" id="UP000244727">
    <property type="component" value="Chromosome"/>
</dbReference>
<protein>
    <recommendedName>
        <fullName evidence="6">tRNA(Ile2) 2-agmatinylcytidine synthetase TiaS</fullName>
        <shortName evidence="6">tRNA(Ile2)-agm2C synthetase</shortName>
        <ecNumber evidence="6">6.3.4.22</ecNumber>
    </recommendedName>
    <alternativeName>
        <fullName evidence="6">tRNA(Ile2) agmatidine synthetase</fullName>
    </alternativeName>
</protein>